<dbReference type="EMBL" id="CM002239">
    <property type="protein sequence ID" value="ESA42989.1"/>
    <property type="molecule type" value="Genomic_DNA"/>
</dbReference>
<dbReference type="AlphaFoldDB" id="V5IP85"/>
<dbReference type="RefSeq" id="XP_011394416.1">
    <property type="nucleotide sequence ID" value="XM_011396114.1"/>
</dbReference>
<protein>
    <submittedName>
        <fullName evidence="2">Uncharacterized protein</fullName>
    </submittedName>
</protein>
<sequence>MGMGFPDVLDLAFEDGEVDGSSEFSVDGGNGSKEEDFNPPPGSPPSPAIATIDGVARAELARRPTYRACGCSQWVGSGPPAVPTGAEVPLESLSIQSLGRVSAESRAEQNFQRLR</sequence>
<reference evidence="2 3" key="1">
    <citation type="journal article" date="2003" name="Nature">
        <title>The genome sequence of the filamentous fungus Neurospora crassa.</title>
        <authorList>
            <person name="Galagan J.E."/>
            <person name="Calvo S.E."/>
            <person name="Borkovich K.A."/>
            <person name="Selker E.U."/>
            <person name="Read N.D."/>
            <person name="Jaffe D."/>
            <person name="FitzHugh W."/>
            <person name="Ma L.J."/>
            <person name="Smirnov S."/>
            <person name="Purcell S."/>
            <person name="Rehman B."/>
            <person name="Elkins T."/>
            <person name="Engels R."/>
            <person name="Wang S."/>
            <person name="Nielsen C.B."/>
            <person name="Butler J."/>
            <person name="Endrizzi M."/>
            <person name="Qui D."/>
            <person name="Ianakiev P."/>
            <person name="Bell-Pedersen D."/>
            <person name="Nelson M.A."/>
            <person name="Werner-Washburne M."/>
            <person name="Selitrennikoff C.P."/>
            <person name="Kinsey J.A."/>
            <person name="Braun E.L."/>
            <person name="Zelter A."/>
            <person name="Schulte U."/>
            <person name="Kothe G.O."/>
            <person name="Jedd G."/>
            <person name="Mewes W."/>
            <person name="Staben C."/>
            <person name="Marcotte E."/>
            <person name="Greenberg D."/>
            <person name="Roy A."/>
            <person name="Foley K."/>
            <person name="Naylor J."/>
            <person name="Stange-Thomann N."/>
            <person name="Barrett R."/>
            <person name="Gnerre S."/>
            <person name="Kamal M."/>
            <person name="Kamvysselis M."/>
            <person name="Mauceli E."/>
            <person name="Bielke C."/>
            <person name="Rudd S."/>
            <person name="Frishman D."/>
            <person name="Krystofova S."/>
            <person name="Rasmussen C."/>
            <person name="Metzenberg R.L."/>
            <person name="Perkins D.D."/>
            <person name="Kroken S."/>
            <person name="Cogoni C."/>
            <person name="Macino G."/>
            <person name="Catcheside D."/>
            <person name="Li W."/>
            <person name="Pratt R.J."/>
            <person name="Osmani S.A."/>
            <person name="DeSouza C.P."/>
            <person name="Glass L."/>
            <person name="Orbach M.J."/>
            <person name="Berglund J.A."/>
            <person name="Voelker R."/>
            <person name="Yarden O."/>
            <person name="Plamann M."/>
            <person name="Seiler S."/>
            <person name="Dunlap J."/>
            <person name="Radford A."/>
            <person name="Aramayo R."/>
            <person name="Natvig D.O."/>
            <person name="Alex L.A."/>
            <person name="Mannhaupt G."/>
            <person name="Ebbole D.J."/>
            <person name="Freitag M."/>
            <person name="Paulsen I."/>
            <person name="Sachs M.S."/>
            <person name="Lander E.S."/>
            <person name="Nusbaum C."/>
            <person name="Birren B."/>
        </authorList>
    </citation>
    <scope>NUCLEOTIDE SEQUENCE [LARGE SCALE GENOMIC DNA]</scope>
    <source>
        <strain evidence="3">ATCC 24698 / 74-OR23-1A / CBS 708.71 / DSM 1257 / FGSC 987</strain>
    </source>
</reference>
<dbReference type="GeneID" id="23569680"/>
<dbReference type="InParanoid" id="V5IP85"/>
<name>V5IP85_NEUCR</name>
<organism evidence="2 3">
    <name type="scientific">Neurospora crassa (strain ATCC 24698 / 74-OR23-1A / CBS 708.71 / DSM 1257 / FGSC 987)</name>
    <dbReference type="NCBI Taxonomy" id="367110"/>
    <lineage>
        <taxon>Eukaryota</taxon>
        <taxon>Fungi</taxon>
        <taxon>Dikarya</taxon>
        <taxon>Ascomycota</taxon>
        <taxon>Pezizomycotina</taxon>
        <taxon>Sordariomycetes</taxon>
        <taxon>Sordariomycetidae</taxon>
        <taxon>Sordariales</taxon>
        <taxon>Sordariaceae</taxon>
        <taxon>Neurospora</taxon>
    </lineage>
</organism>
<feature type="compositionally biased region" description="Pro residues" evidence="1">
    <location>
        <begin position="38"/>
        <end position="47"/>
    </location>
</feature>
<dbReference type="Proteomes" id="UP000001805">
    <property type="component" value="Chromosome 4, Linkage Group IV"/>
</dbReference>
<dbReference type="KEGG" id="ncr:NCU16831"/>
<proteinExistence type="predicted"/>
<keyword evidence="3" id="KW-1185">Reference proteome</keyword>
<gene>
    <name evidence="2" type="ORF">NCU16831</name>
</gene>
<evidence type="ECO:0000313" key="3">
    <source>
        <dbReference type="Proteomes" id="UP000001805"/>
    </source>
</evidence>
<feature type="region of interest" description="Disordered" evidence="1">
    <location>
        <begin position="14"/>
        <end position="50"/>
    </location>
</feature>
<accession>V5IP85</accession>
<evidence type="ECO:0000256" key="1">
    <source>
        <dbReference type="SAM" id="MobiDB-lite"/>
    </source>
</evidence>
<dbReference type="VEuPathDB" id="FungiDB:NCU16831"/>
<evidence type="ECO:0000313" key="2">
    <source>
        <dbReference type="EMBL" id="ESA42989.1"/>
    </source>
</evidence>